<proteinExistence type="predicted"/>
<accession>A0A1I5AS13</accession>
<keyword evidence="1" id="KW-1133">Transmembrane helix</keyword>
<feature type="transmembrane region" description="Helical" evidence="1">
    <location>
        <begin position="64"/>
        <end position="86"/>
    </location>
</feature>
<dbReference type="OrthoDB" id="6400719at2"/>
<feature type="transmembrane region" description="Helical" evidence="1">
    <location>
        <begin position="12"/>
        <end position="31"/>
    </location>
</feature>
<sequence length="108" mass="12638">MTDQTIQEGKTMAIVAYFTFIGLIIAIVMNIDKKNQFTTFHIRQMLGLVIMLLISNITEKYISSWLGTSFWAITFLCWLFGLFYAIKSEMKPIPIIGEKFQEWFRNIN</sequence>
<gene>
    <name evidence="2" type="ORF">SAMN04487989_102245</name>
</gene>
<dbReference type="EMBL" id="FOVN01000002">
    <property type="protein sequence ID" value="SFN65228.1"/>
    <property type="molecule type" value="Genomic_DNA"/>
</dbReference>
<keyword evidence="1" id="KW-0812">Transmembrane</keyword>
<dbReference type="RefSeq" id="WP_092207021.1">
    <property type="nucleotide sequence ID" value="NZ_FOVN01000002.1"/>
</dbReference>
<keyword evidence="3" id="KW-1185">Reference proteome</keyword>
<evidence type="ECO:0000313" key="2">
    <source>
        <dbReference type="EMBL" id="SFN65228.1"/>
    </source>
</evidence>
<name>A0A1I5AS13_9FLAO</name>
<evidence type="ECO:0000256" key="1">
    <source>
        <dbReference type="SAM" id="Phobius"/>
    </source>
</evidence>
<evidence type="ECO:0000313" key="3">
    <source>
        <dbReference type="Proteomes" id="UP000198705"/>
    </source>
</evidence>
<dbReference type="Proteomes" id="UP000198705">
    <property type="component" value="Unassembled WGS sequence"/>
</dbReference>
<reference evidence="3" key="1">
    <citation type="submission" date="2016-10" db="EMBL/GenBank/DDBJ databases">
        <authorList>
            <person name="Varghese N."/>
            <person name="Submissions S."/>
        </authorList>
    </citation>
    <scope>NUCLEOTIDE SEQUENCE [LARGE SCALE GENOMIC DNA]</scope>
    <source>
        <strain evidence="3">DSM 23925</strain>
    </source>
</reference>
<protein>
    <recommendedName>
        <fullName evidence="4">Chloroplast import component protein (Tic20)</fullName>
    </recommendedName>
</protein>
<organism evidence="2 3">
    <name type="scientific">Bizionia echini</name>
    <dbReference type="NCBI Taxonomy" id="649333"/>
    <lineage>
        <taxon>Bacteria</taxon>
        <taxon>Pseudomonadati</taxon>
        <taxon>Bacteroidota</taxon>
        <taxon>Flavobacteriia</taxon>
        <taxon>Flavobacteriales</taxon>
        <taxon>Flavobacteriaceae</taxon>
        <taxon>Bizionia</taxon>
    </lineage>
</organism>
<keyword evidence="1" id="KW-0472">Membrane</keyword>
<feature type="transmembrane region" description="Helical" evidence="1">
    <location>
        <begin position="40"/>
        <end position="58"/>
    </location>
</feature>
<evidence type="ECO:0008006" key="4">
    <source>
        <dbReference type="Google" id="ProtNLM"/>
    </source>
</evidence>
<dbReference type="STRING" id="649333.SAMN04487989_102245"/>
<dbReference type="AlphaFoldDB" id="A0A1I5AS13"/>